<feature type="coiled-coil region" evidence="1">
    <location>
        <begin position="21"/>
        <end position="48"/>
    </location>
</feature>
<reference evidence="2 3" key="1">
    <citation type="submission" date="2013-01" db="EMBL/GenBank/DDBJ databases">
        <authorList>
            <person name="Bench S."/>
        </authorList>
    </citation>
    <scope>NUCLEOTIDE SEQUENCE [LARGE SCALE GENOMIC DNA]</scope>
    <source>
        <strain evidence="2 3">WH 8502</strain>
    </source>
</reference>
<gene>
    <name evidence="2" type="ORF">CWATWH8502_4927</name>
</gene>
<sequence length="98" mass="10814">MSLSFFSVIALALGSWGWLSSIEARNNLELADANAQEAQENFEDACQAVATAYAGFRALEQEGVVSTLSPYFGRQGLKDINRIIEKCQQNGYSERFAE</sequence>
<comment type="caution">
    <text evidence="2">The sequence shown here is derived from an EMBL/GenBank/DDBJ whole genome shotgun (WGS) entry which is preliminary data.</text>
</comment>
<protein>
    <submittedName>
        <fullName evidence="2">Uncharacterized protein</fullName>
    </submittedName>
</protein>
<accession>T2I8W5</accession>
<evidence type="ECO:0000313" key="2">
    <source>
        <dbReference type="EMBL" id="CCQ49503.1"/>
    </source>
</evidence>
<dbReference type="Proteomes" id="UP000018348">
    <property type="component" value="Unassembled WGS sequence"/>
</dbReference>
<dbReference type="EMBL" id="CAQK01000147">
    <property type="protein sequence ID" value="CCQ49503.1"/>
    <property type="molecule type" value="Genomic_DNA"/>
</dbReference>
<evidence type="ECO:0000256" key="1">
    <source>
        <dbReference type="SAM" id="Coils"/>
    </source>
</evidence>
<evidence type="ECO:0000313" key="3">
    <source>
        <dbReference type="Proteomes" id="UP000018348"/>
    </source>
</evidence>
<proteinExistence type="predicted"/>
<dbReference type="AlphaFoldDB" id="T2I8W5"/>
<organism evidence="2 3">
    <name type="scientific">Crocosphaera watsonii WH 8502</name>
    <dbReference type="NCBI Taxonomy" id="423474"/>
    <lineage>
        <taxon>Bacteria</taxon>
        <taxon>Bacillati</taxon>
        <taxon>Cyanobacteriota</taxon>
        <taxon>Cyanophyceae</taxon>
        <taxon>Oscillatoriophycideae</taxon>
        <taxon>Chroococcales</taxon>
        <taxon>Aphanothecaceae</taxon>
        <taxon>Crocosphaera</taxon>
    </lineage>
</organism>
<reference evidence="2 3" key="2">
    <citation type="submission" date="2013-09" db="EMBL/GenBank/DDBJ databases">
        <title>Whole genome comparison of six Crocosphaera watsonii strains with differing phenotypes.</title>
        <authorList>
            <person name="Bench S.R."/>
            <person name="Heller P."/>
            <person name="Frank I."/>
            <person name="Arciniega M."/>
            <person name="Shilova I.N."/>
            <person name="Zehr J.P."/>
        </authorList>
    </citation>
    <scope>NUCLEOTIDE SEQUENCE [LARGE SCALE GENOMIC DNA]</scope>
    <source>
        <strain evidence="2 3">WH 8502</strain>
    </source>
</reference>
<keyword evidence="1" id="KW-0175">Coiled coil</keyword>
<name>T2I8W5_CROWT</name>